<evidence type="ECO:0000313" key="3">
    <source>
        <dbReference type="Proteomes" id="UP000586254"/>
    </source>
</evidence>
<proteinExistence type="predicted"/>
<gene>
    <name evidence="2" type="ORF">H0N91_06450</name>
</gene>
<feature type="transmembrane region" description="Helical" evidence="1">
    <location>
        <begin position="20"/>
        <end position="39"/>
    </location>
</feature>
<accession>A0A1I5IU27</accession>
<reference evidence="2 3" key="1">
    <citation type="submission" date="2020-07" db="EMBL/GenBank/DDBJ databases">
        <title>Organ Donor 1.</title>
        <authorList>
            <person name="Marsh A.J."/>
            <person name="Azcarate-Peril M.A."/>
        </authorList>
    </citation>
    <scope>NUCLEOTIDE SEQUENCE [LARGE SCALE GENOMIC DNA]</scope>
    <source>
        <strain evidence="2 3">AMC0717</strain>
    </source>
</reference>
<dbReference type="EMBL" id="JACCKS010000006">
    <property type="protein sequence ID" value="NZA37788.1"/>
    <property type="molecule type" value="Genomic_DNA"/>
</dbReference>
<dbReference type="RefSeq" id="WP_172611220.1">
    <property type="nucleotide sequence ID" value="NZ_CAJKZB010000026.1"/>
</dbReference>
<dbReference type="Proteomes" id="UP000586254">
    <property type="component" value="Unassembled WGS sequence"/>
</dbReference>
<sequence length="47" mass="5125">MEITTEMLKPVTDSINSGLTTLVPIGLGIMGTMIGISLIRRIIYTFL</sequence>
<dbReference type="AlphaFoldDB" id="A0A1I5IU27"/>
<name>A0A1I5IU27_9FIRM</name>
<organism evidence="2 3">
    <name type="scientific">Eubacterium callanderi</name>
    <dbReference type="NCBI Taxonomy" id="53442"/>
    <lineage>
        <taxon>Bacteria</taxon>
        <taxon>Bacillati</taxon>
        <taxon>Bacillota</taxon>
        <taxon>Clostridia</taxon>
        <taxon>Eubacteriales</taxon>
        <taxon>Eubacteriaceae</taxon>
        <taxon>Eubacterium</taxon>
    </lineage>
</organism>
<evidence type="ECO:0000313" key="2">
    <source>
        <dbReference type="EMBL" id="NZA37788.1"/>
    </source>
</evidence>
<protein>
    <submittedName>
        <fullName evidence="2">Uncharacterized protein</fullName>
    </submittedName>
</protein>
<keyword evidence="1" id="KW-0812">Transmembrane</keyword>
<keyword evidence="1" id="KW-1133">Transmembrane helix</keyword>
<keyword evidence="1" id="KW-0472">Membrane</keyword>
<comment type="caution">
    <text evidence="2">The sequence shown here is derived from an EMBL/GenBank/DDBJ whole genome shotgun (WGS) entry which is preliminary data.</text>
</comment>
<evidence type="ECO:0000256" key="1">
    <source>
        <dbReference type="SAM" id="Phobius"/>
    </source>
</evidence>